<accession>A0A3Q9RP65</accession>
<gene>
    <name evidence="1" type="ORF">BAOM_2959</name>
</gene>
<protein>
    <submittedName>
        <fullName evidence="1">Uncharacterized protein</fullName>
    </submittedName>
</protein>
<name>A0A3Q9RP65_9BACI</name>
<reference evidence="1 2" key="1">
    <citation type="submission" date="2018-01" db="EMBL/GenBank/DDBJ databases">
        <title>Bacillus asahii Genome sequencing and assembly.</title>
        <authorList>
            <person name="Jiang H."/>
            <person name="Feng Y."/>
            <person name="Zhao F."/>
            <person name="Lin X."/>
        </authorList>
    </citation>
    <scope>NUCLEOTIDE SEQUENCE [LARGE SCALE GENOMIC DNA]</scope>
    <source>
        <strain evidence="1 2">OM18</strain>
    </source>
</reference>
<proteinExistence type="predicted"/>
<dbReference type="EMBL" id="CP026095">
    <property type="protein sequence ID" value="AZV43568.1"/>
    <property type="molecule type" value="Genomic_DNA"/>
</dbReference>
<dbReference type="KEGG" id="pasa:BAOM_2959"/>
<evidence type="ECO:0000313" key="2">
    <source>
        <dbReference type="Proteomes" id="UP000283095"/>
    </source>
</evidence>
<dbReference type="RefSeq" id="WP_127760717.1">
    <property type="nucleotide sequence ID" value="NZ_CP026095.1"/>
</dbReference>
<dbReference type="Proteomes" id="UP000283095">
    <property type="component" value="Chromosome"/>
</dbReference>
<sequence length="73" mass="8428">MFCGLCEETGDRSHVITLTDKVSRVEIKGCKNCIDDVWIKIRQIEGRDKMSNEKVLELLGLSIDDFEVEQLRK</sequence>
<dbReference type="AlphaFoldDB" id="A0A3Q9RP65"/>
<organism evidence="1 2">
    <name type="scientific">Peribacillus asahii</name>
    <dbReference type="NCBI Taxonomy" id="228899"/>
    <lineage>
        <taxon>Bacteria</taxon>
        <taxon>Bacillati</taxon>
        <taxon>Bacillota</taxon>
        <taxon>Bacilli</taxon>
        <taxon>Bacillales</taxon>
        <taxon>Bacillaceae</taxon>
        <taxon>Peribacillus</taxon>
    </lineage>
</organism>
<evidence type="ECO:0000313" key="1">
    <source>
        <dbReference type="EMBL" id="AZV43568.1"/>
    </source>
</evidence>